<organism evidence="1 2">
    <name type="scientific">Streptococcus cuniculi</name>
    <dbReference type="NCBI Taxonomy" id="1432788"/>
    <lineage>
        <taxon>Bacteria</taxon>
        <taxon>Bacillati</taxon>
        <taxon>Bacillota</taxon>
        <taxon>Bacilli</taxon>
        <taxon>Lactobacillales</taxon>
        <taxon>Streptococcaceae</taxon>
        <taxon>Streptococcus</taxon>
    </lineage>
</organism>
<gene>
    <name evidence="1" type="ORF">E4T82_09935</name>
</gene>
<dbReference type="OrthoDB" id="2218202at2"/>
<evidence type="ECO:0008006" key="3">
    <source>
        <dbReference type="Google" id="ProtNLM"/>
    </source>
</evidence>
<proteinExistence type="predicted"/>
<dbReference type="EMBL" id="SPPD01000018">
    <property type="protein sequence ID" value="TFU96995.1"/>
    <property type="molecule type" value="Genomic_DNA"/>
</dbReference>
<dbReference type="InterPro" id="IPR048042">
    <property type="entry name" value="TipC-like"/>
</dbReference>
<dbReference type="Proteomes" id="UP000297253">
    <property type="component" value="Unassembled WGS sequence"/>
</dbReference>
<dbReference type="AlphaFoldDB" id="A0A4Y9JB13"/>
<sequence>MKKKTMRRLLYIVAIPLLLILSYKVYMHVEYDKQYKSLDNVFKEMNYAEVYPDGLVKLPSLGKVLGSYQGLRIEDTWAGFRISNPLLESQEYTKLNVYREGIMLLEYRRQLSDNSYLFISWYYTENSIQEIVSIAFSDISDTYVKQVMKHEEIVFQEKGVTNKEDVYRRRATIYTGQPSLNSKSEILSYLKPYGISEEWLKKKSDFVLNDVLLKPWFEKGSQRYSFDNLGNVKIERLDTFK</sequence>
<reference evidence="1 2" key="1">
    <citation type="submission" date="2019-03" db="EMBL/GenBank/DDBJ databases">
        <title>Diversity of the mouse oral microbiome.</title>
        <authorList>
            <person name="Joseph S."/>
            <person name="Aduse-Opoku J."/>
            <person name="Curtis M."/>
            <person name="Wade W."/>
            <person name="Hashim A."/>
        </authorList>
    </citation>
    <scope>NUCLEOTIDE SEQUENCE [LARGE SCALE GENOMIC DNA]</scope>
    <source>
        <strain evidence="1 2">WM131</strain>
    </source>
</reference>
<evidence type="ECO:0000313" key="1">
    <source>
        <dbReference type="EMBL" id="TFU96995.1"/>
    </source>
</evidence>
<dbReference type="NCBIfam" id="NF033863">
    <property type="entry name" value="immun_TipC_fam"/>
    <property type="match status" value="1"/>
</dbReference>
<protein>
    <recommendedName>
        <fullName evidence="3">TipC family immunity protein</fullName>
    </recommendedName>
</protein>
<comment type="caution">
    <text evidence="1">The sequence shown here is derived from an EMBL/GenBank/DDBJ whole genome shotgun (WGS) entry which is preliminary data.</text>
</comment>
<evidence type="ECO:0000313" key="2">
    <source>
        <dbReference type="Proteomes" id="UP000297253"/>
    </source>
</evidence>
<name>A0A4Y9JB13_9STRE</name>
<accession>A0A4Y9JB13</accession>
<dbReference type="RefSeq" id="WP_135182667.1">
    <property type="nucleotide sequence ID" value="NZ_JADGKZ010000018.1"/>
</dbReference>